<keyword evidence="3" id="KW-1185">Reference proteome</keyword>
<dbReference type="InterPro" id="IPR018964">
    <property type="entry name" value="Phage_phiJL001_Gp84_C"/>
</dbReference>
<dbReference type="AlphaFoldDB" id="A0A1J0WHM9"/>
<dbReference type="RefSeq" id="WP_071972149.1">
    <property type="nucleotide sequence ID" value="NZ_CP018076.1"/>
</dbReference>
<sequence>MAGIDAALQEHLESGHTTLCHAWRITRSDGVTFAFTDHDLPLVMEGAEYRADTGLTARALVQTTGLSVDNTEALGALSDMSLREDEIEQGRFDGAEVVCWLVNWTDVAQRKVLFRGHIGEIRRAGGAFRAELRGLSETLNRSYGRVYQKPCTAVLGDGDCRFALDTPGYAEARPVQDVSDMRSFMWDGFQGFEAGWFTRGRLEVLDGPAQGLWGIVKHDRFDGPQRVVELWEPLHGPVGSGTLVRLVAGCDKRMETCRLKFDNIVNFQGFPDLPGEDWIVAVPRSTAPNTGGSLR</sequence>
<organism evidence="2 3">
    <name type="scientific">Sulfitobacter alexandrii</name>
    <dbReference type="NCBI Taxonomy" id="1917485"/>
    <lineage>
        <taxon>Bacteria</taxon>
        <taxon>Pseudomonadati</taxon>
        <taxon>Pseudomonadota</taxon>
        <taxon>Alphaproteobacteria</taxon>
        <taxon>Rhodobacterales</taxon>
        <taxon>Roseobacteraceae</taxon>
        <taxon>Sulfitobacter</taxon>
    </lineage>
</organism>
<dbReference type="OrthoDB" id="1633386at2"/>
<feature type="domain" description="Bacteriophage phiJL001 Gp84 C-terminal" evidence="1">
    <location>
        <begin position="195"/>
        <end position="277"/>
    </location>
</feature>
<evidence type="ECO:0000313" key="2">
    <source>
        <dbReference type="EMBL" id="APE43811.1"/>
    </source>
</evidence>
<name>A0A1J0WHM9_9RHOB</name>
<evidence type="ECO:0000259" key="1">
    <source>
        <dbReference type="Pfam" id="PF09356"/>
    </source>
</evidence>
<reference evidence="2 3" key="1">
    <citation type="submission" date="2016-11" db="EMBL/GenBank/DDBJ databases">
        <title>Complete genome sequence of Sulfitobacter sp. AM1-D1, a toxic bacteria associated with marine dinoflagellate Alexandrium minutum in East China Sea.</title>
        <authorList>
            <person name="Yang Q."/>
            <person name="Zhang X."/>
            <person name="Tian X."/>
        </authorList>
    </citation>
    <scope>NUCLEOTIDE SEQUENCE [LARGE SCALE GENOMIC DNA]</scope>
    <source>
        <strain evidence="2 3">AM1-D1</strain>
    </source>
</reference>
<proteinExistence type="predicted"/>
<accession>A0A1J0WHM9</accession>
<dbReference type="NCBIfam" id="TIGR02218">
    <property type="entry name" value="phg_TIGR02218"/>
    <property type="match status" value="1"/>
</dbReference>
<dbReference type="KEGG" id="suam:BOO69_10595"/>
<evidence type="ECO:0000313" key="3">
    <source>
        <dbReference type="Proteomes" id="UP000181897"/>
    </source>
</evidence>
<gene>
    <name evidence="2" type="ORF">BOO69_10595</name>
</gene>
<protein>
    <recommendedName>
        <fullName evidence="1">Bacteriophage phiJL001 Gp84 C-terminal domain-containing protein</fullName>
    </recommendedName>
</protein>
<dbReference type="EMBL" id="CP018076">
    <property type="protein sequence ID" value="APE43811.1"/>
    <property type="molecule type" value="Genomic_DNA"/>
</dbReference>
<dbReference type="Pfam" id="PF09931">
    <property type="entry name" value="Phage_phiJL001_Gp84_N"/>
    <property type="match status" value="1"/>
</dbReference>
<dbReference type="Proteomes" id="UP000181897">
    <property type="component" value="Chromosome"/>
</dbReference>
<dbReference type="InterPro" id="IPR011928">
    <property type="entry name" value="Phage_phiJL001_Gp84"/>
</dbReference>
<dbReference type="STRING" id="1917485.BOO69_10595"/>
<dbReference type="Pfam" id="PF09356">
    <property type="entry name" value="Phage_BR0599"/>
    <property type="match status" value="1"/>
</dbReference>